<feature type="region of interest" description="Disordered" evidence="13">
    <location>
        <begin position="296"/>
        <end position="333"/>
    </location>
</feature>
<dbReference type="PROSITE" id="PS50011">
    <property type="entry name" value="PROTEIN_KINASE_DOM"/>
    <property type="match status" value="1"/>
</dbReference>
<keyword evidence="11 17" id="KW-0675">Receptor</keyword>
<sequence length="682" mass="72523">MASPLLLLLPTAFLLFVPFLPGDAADLASDEAALLAFRGAVGRSVLSTWNSSAANAPCSWQGVTCESGRVVSLRLPGAGLIGRIPAALGNLTALRTLSLRFNALSGPLPPEISGLAELRNLYLHGNRLTGDIPSFIASMKDLVRLNLAGNQFTGEIPPELNNLTRLGTLYLENNRLTGQIPALDLPNLVQFNVSYNQLNGSIPAKLRSQPAVAFLATGLCGGPLGLCPGEIAPSPSSEGPAAGNAGAGEDNNNSKKKKKLSGGAIAGIAIGAAALLLIALVVLVLLCRGRKDRSSKARAVASEKQMEMAEAAEEERDNGLGKEGRANGNSSAAAPPAVAAAKAATSASSGAKKLVFFGKEGPRPFDLEDLLRASAEVLGKGTFGTAYKAVLESGLTVAVKRLKDVNSPEHEFKEKIEIVGAMDHPNLVPLMAYYFSKDEKLLVYEYMPMGSLSALLHGNRGSGRTPLNWETRTSIALAAAQGIEYIHSKGPSSSHGNIKSSNILLTRSYGARVSDHGLALLVGSNTTTARVAGYRAPEVTDPRKVSQKADIYSFGVLLLELLTGRAPQQAILNDEGIDLPRWVQSVVREEWTAEVFDVELLRYQNVEEDMVQLLQLSIDCVAQYPDKRPPMTEVMIRIDEIRKSSLGSSYRDQQSTPQSIEDDDDRSPGQNDSNGGSKPPTE</sequence>
<evidence type="ECO:0000256" key="11">
    <source>
        <dbReference type="ARBA" id="ARBA00023170"/>
    </source>
</evidence>
<evidence type="ECO:0000256" key="1">
    <source>
        <dbReference type="ARBA" id="ARBA00004162"/>
    </source>
</evidence>
<dbReference type="InterPro" id="IPR000719">
    <property type="entry name" value="Prot_kinase_dom"/>
</dbReference>
<evidence type="ECO:0000256" key="5">
    <source>
        <dbReference type="ARBA" id="ARBA00022729"/>
    </source>
</evidence>
<feature type="domain" description="Protein kinase" evidence="16">
    <location>
        <begin position="372"/>
        <end position="642"/>
    </location>
</feature>
<evidence type="ECO:0000256" key="12">
    <source>
        <dbReference type="PROSITE-ProRule" id="PRU10141"/>
    </source>
</evidence>
<evidence type="ECO:0000313" key="17">
    <source>
        <dbReference type="EMBL" id="WOL14188.1"/>
    </source>
</evidence>
<dbReference type="PANTHER" id="PTHR48010">
    <property type="entry name" value="OS05G0588300 PROTEIN"/>
    <property type="match status" value="1"/>
</dbReference>
<dbReference type="Gene3D" id="3.30.200.20">
    <property type="entry name" value="Phosphorylase Kinase, domain 1"/>
    <property type="match status" value="1"/>
</dbReference>
<name>A0AAQ3QLS5_9LILI</name>
<dbReference type="InterPro" id="IPR032675">
    <property type="entry name" value="LRR_dom_sf"/>
</dbReference>
<evidence type="ECO:0000256" key="13">
    <source>
        <dbReference type="SAM" id="MobiDB-lite"/>
    </source>
</evidence>
<keyword evidence="17" id="KW-0808">Transferase</keyword>
<evidence type="ECO:0000256" key="2">
    <source>
        <dbReference type="ARBA" id="ARBA00022553"/>
    </source>
</evidence>
<dbReference type="Pfam" id="PF00560">
    <property type="entry name" value="LRR_1"/>
    <property type="match status" value="1"/>
</dbReference>
<dbReference type="Pfam" id="PF13855">
    <property type="entry name" value="LRR_8"/>
    <property type="match status" value="1"/>
</dbReference>
<evidence type="ECO:0000256" key="14">
    <source>
        <dbReference type="SAM" id="Phobius"/>
    </source>
</evidence>
<keyword evidence="4 14" id="KW-0812">Transmembrane</keyword>
<reference evidence="17 18" key="1">
    <citation type="submission" date="2023-10" db="EMBL/GenBank/DDBJ databases">
        <title>Chromosome-scale genome assembly provides insights into flower coloration mechanisms of Canna indica.</title>
        <authorList>
            <person name="Li C."/>
        </authorList>
    </citation>
    <scope>NUCLEOTIDE SEQUENCE [LARGE SCALE GENOMIC DNA]</scope>
    <source>
        <tissue evidence="17">Flower</tissue>
    </source>
</reference>
<keyword evidence="5 15" id="KW-0732">Signal</keyword>
<accession>A0AAQ3QLS5</accession>
<feature type="chain" id="PRO_5043009816" evidence="15">
    <location>
        <begin position="25"/>
        <end position="682"/>
    </location>
</feature>
<feature type="region of interest" description="Disordered" evidence="13">
    <location>
        <begin position="231"/>
        <end position="258"/>
    </location>
</feature>
<dbReference type="SUPFAM" id="SSF52058">
    <property type="entry name" value="L domain-like"/>
    <property type="match status" value="1"/>
</dbReference>
<dbReference type="InterPro" id="IPR001611">
    <property type="entry name" value="Leu-rich_rpt"/>
</dbReference>
<proteinExistence type="predicted"/>
<dbReference type="FunFam" id="1.10.510.10:FF:000585">
    <property type="entry name" value="Probable inactive receptor kinase At1g48480"/>
    <property type="match status" value="1"/>
</dbReference>
<protein>
    <submittedName>
        <fullName evidence="17">Inactive receptor kinase</fullName>
    </submittedName>
</protein>
<gene>
    <name evidence="17" type="ORF">Cni_G22968</name>
</gene>
<feature type="region of interest" description="Disordered" evidence="13">
    <location>
        <begin position="645"/>
        <end position="682"/>
    </location>
</feature>
<feature type="compositionally biased region" description="Polar residues" evidence="13">
    <location>
        <begin position="645"/>
        <end position="659"/>
    </location>
</feature>
<dbReference type="Proteomes" id="UP001327560">
    <property type="component" value="Chromosome 7"/>
</dbReference>
<dbReference type="GO" id="GO:0005886">
    <property type="term" value="C:plasma membrane"/>
    <property type="evidence" value="ECO:0007669"/>
    <property type="project" value="UniProtKB-SubCell"/>
</dbReference>
<dbReference type="PANTHER" id="PTHR48010:SF76">
    <property type="entry name" value="INACTIVE RECEPTOR KINASE RLK902-RELATED"/>
    <property type="match status" value="1"/>
</dbReference>
<evidence type="ECO:0000256" key="4">
    <source>
        <dbReference type="ARBA" id="ARBA00022692"/>
    </source>
</evidence>
<keyword evidence="9 14" id="KW-1133">Transmembrane helix</keyword>
<dbReference type="InterPro" id="IPR017441">
    <property type="entry name" value="Protein_kinase_ATP_BS"/>
</dbReference>
<comment type="subcellular location">
    <subcellularLocation>
        <location evidence="1">Cell membrane</location>
        <topology evidence="1">Single-pass membrane protein</topology>
    </subcellularLocation>
</comment>
<dbReference type="Gene3D" id="1.10.510.10">
    <property type="entry name" value="Transferase(Phosphotransferase) domain 1"/>
    <property type="match status" value="1"/>
</dbReference>
<dbReference type="AlphaFoldDB" id="A0AAQ3QLS5"/>
<keyword evidence="8 12" id="KW-0067">ATP-binding</keyword>
<feature type="signal peptide" evidence="15">
    <location>
        <begin position="1"/>
        <end position="24"/>
    </location>
</feature>
<evidence type="ECO:0000256" key="8">
    <source>
        <dbReference type="ARBA" id="ARBA00022840"/>
    </source>
</evidence>
<evidence type="ECO:0000313" key="18">
    <source>
        <dbReference type="Proteomes" id="UP001327560"/>
    </source>
</evidence>
<dbReference type="EMBL" id="CP136896">
    <property type="protein sequence ID" value="WOL14188.1"/>
    <property type="molecule type" value="Genomic_DNA"/>
</dbReference>
<dbReference type="GO" id="GO:0004672">
    <property type="term" value="F:protein kinase activity"/>
    <property type="evidence" value="ECO:0007669"/>
    <property type="project" value="InterPro"/>
</dbReference>
<keyword evidence="2" id="KW-0597">Phosphoprotein</keyword>
<dbReference type="InterPro" id="IPR050994">
    <property type="entry name" value="At_inactive_RLKs"/>
</dbReference>
<evidence type="ECO:0000256" key="15">
    <source>
        <dbReference type="SAM" id="SignalP"/>
    </source>
</evidence>
<dbReference type="FunFam" id="3.30.200.20:FF:000307">
    <property type="entry name" value="pollen receptor-like kinase 1"/>
    <property type="match status" value="1"/>
</dbReference>
<keyword evidence="7 12" id="KW-0547">Nucleotide-binding</keyword>
<keyword evidence="17" id="KW-0418">Kinase</keyword>
<dbReference type="GO" id="GO:0005524">
    <property type="term" value="F:ATP binding"/>
    <property type="evidence" value="ECO:0007669"/>
    <property type="project" value="UniProtKB-UniRule"/>
</dbReference>
<feature type="transmembrane region" description="Helical" evidence="14">
    <location>
        <begin position="264"/>
        <end position="286"/>
    </location>
</feature>
<dbReference type="Pfam" id="PF07714">
    <property type="entry name" value="PK_Tyr_Ser-Thr"/>
    <property type="match status" value="1"/>
</dbReference>
<feature type="binding site" evidence="12">
    <location>
        <position position="400"/>
    </location>
    <ligand>
        <name>ATP</name>
        <dbReference type="ChEBI" id="CHEBI:30616"/>
    </ligand>
</feature>
<dbReference type="PROSITE" id="PS00107">
    <property type="entry name" value="PROTEIN_KINASE_ATP"/>
    <property type="match status" value="1"/>
</dbReference>
<dbReference type="InterPro" id="IPR001245">
    <property type="entry name" value="Ser-Thr/Tyr_kinase_cat_dom"/>
</dbReference>
<keyword evidence="18" id="KW-1185">Reference proteome</keyword>
<evidence type="ECO:0000256" key="6">
    <source>
        <dbReference type="ARBA" id="ARBA00022737"/>
    </source>
</evidence>
<evidence type="ECO:0000256" key="7">
    <source>
        <dbReference type="ARBA" id="ARBA00022741"/>
    </source>
</evidence>
<keyword evidence="10 14" id="KW-0472">Membrane</keyword>
<evidence type="ECO:0000256" key="3">
    <source>
        <dbReference type="ARBA" id="ARBA00022614"/>
    </source>
</evidence>
<feature type="compositionally biased region" description="Low complexity" evidence="13">
    <location>
        <begin position="231"/>
        <end position="251"/>
    </location>
</feature>
<dbReference type="Gene3D" id="3.80.10.10">
    <property type="entry name" value="Ribonuclease Inhibitor"/>
    <property type="match status" value="2"/>
</dbReference>
<dbReference type="InterPro" id="IPR011009">
    <property type="entry name" value="Kinase-like_dom_sf"/>
</dbReference>
<dbReference type="SUPFAM" id="SSF56112">
    <property type="entry name" value="Protein kinase-like (PK-like)"/>
    <property type="match status" value="1"/>
</dbReference>
<evidence type="ECO:0000256" key="10">
    <source>
        <dbReference type="ARBA" id="ARBA00023136"/>
    </source>
</evidence>
<dbReference type="Pfam" id="PF08263">
    <property type="entry name" value="LRRNT_2"/>
    <property type="match status" value="1"/>
</dbReference>
<keyword evidence="6" id="KW-0677">Repeat</keyword>
<organism evidence="17 18">
    <name type="scientific">Canna indica</name>
    <name type="common">Indian-shot</name>
    <dbReference type="NCBI Taxonomy" id="4628"/>
    <lineage>
        <taxon>Eukaryota</taxon>
        <taxon>Viridiplantae</taxon>
        <taxon>Streptophyta</taxon>
        <taxon>Embryophyta</taxon>
        <taxon>Tracheophyta</taxon>
        <taxon>Spermatophyta</taxon>
        <taxon>Magnoliopsida</taxon>
        <taxon>Liliopsida</taxon>
        <taxon>Zingiberales</taxon>
        <taxon>Cannaceae</taxon>
        <taxon>Canna</taxon>
    </lineage>
</organism>
<evidence type="ECO:0000259" key="16">
    <source>
        <dbReference type="PROSITE" id="PS50011"/>
    </source>
</evidence>
<keyword evidence="3" id="KW-0433">Leucine-rich repeat</keyword>
<dbReference type="FunFam" id="3.80.10.10:FF:000234">
    <property type="entry name" value="Probable inactive receptor kinase RLK902"/>
    <property type="match status" value="1"/>
</dbReference>
<dbReference type="InterPro" id="IPR013210">
    <property type="entry name" value="LRR_N_plant-typ"/>
</dbReference>
<evidence type="ECO:0000256" key="9">
    <source>
        <dbReference type="ARBA" id="ARBA00022989"/>
    </source>
</evidence>